<proteinExistence type="predicted"/>
<name>A0A9N8H337_9STRA</name>
<protein>
    <submittedName>
        <fullName evidence="2">Uncharacterized protein</fullName>
    </submittedName>
</protein>
<dbReference type="Proteomes" id="UP001153069">
    <property type="component" value="Unassembled WGS sequence"/>
</dbReference>
<feature type="region of interest" description="Disordered" evidence="1">
    <location>
        <begin position="1"/>
        <end position="39"/>
    </location>
</feature>
<feature type="compositionally biased region" description="Low complexity" evidence="1">
    <location>
        <begin position="24"/>
        <end position="39"/>
    </location>
</feature>
<dbReference type="AlphaFoldDB" id="A0A9N8H337"/>
<evidence type="ECO:0000313" key="2">
    <source>
        <dbReference type="EMBL" id="CAB9498986.1"/>
    </source>
</evidence>
<organism evidence="2 3">
    <name type="scientific">Seminavis robusta</name>
    <dbReference type="NCBI Taxonomy" id="568900"/>
    <lineage>
        <taxon>Eukaryota</taxon>
        <taxon>Sar</taxon>
        <taxon>Stramenopiles</taxon>
        <taxon>Ochrophyta</taxon>
        <taxon>Bacillariophyta</taxon>
        <taxon>Bacillariophyceae</taxon>
        <taxon>Bacillariophycidae</taxon>
        <taxon>Naviculales</taxon>
        <taxon>Naviculaceae</taxon>
        <taxon>Seminavis</taxon>
    </lineage>
</organism>
<accession>A0A9N8H337</accession>
<keyword evidence="3" id="KW-1185">Reference proteome</keyword>
<comment type="caution">
    <text evidence="2">The sequence shown here is derived from an EMBL/GenBank/DDBJ whole genome shotgun (WGS) entry which is preliminary data.</text>
</comment>
<reference evidence="2" key="1">
    <citation type="submission" date="2020-06" db="EMBL/GenBank/DDBJ databases">
        <authorList>
            <consortium name="Plant Systems Biology data submission"/>
        </authorList>
    </citation>
    <scope>NUCLEOTIDE SEQUENCE</scope>
    <source>
        <strain evidence="2">D6</strain>
    </source>
</reference>
<sequence length="203" mass="23228">MAPPPAPLPETGALRVVMRHQRDPATTTPDDSSSSPTTANPQLFLITKDCDKYWQKVLASKDIVLRAQKQYQLDQNNQVNQKAFGMARNELFASAWHYKFCLSHALCPRPTRVYNGCWQWAQKELGDEELHEMRKHRLLDTVCKPEREMMERCIGRLVSTVVQKDLYPTTTSGIYSNSMDPLLFQNNDDMTMGMDSMVVEDSV</sequence>
<gene>
    <name evidence="2" type="ORF">SEMRO_50_G029040.1</name>
</gene>
<evidence type="ECO:0000313" key="3">
    <source>
        <dbReference type="Proteomes" id="UP001153069"/>
    </source>
</evidence>
<dbReference type="EMBL" id="CAICTM010000050">
    <property type="protein sequence ID" value="CAB9498986.1"/>
    <property type="molecule type" value="Genomic_DNA"/>
</dbReference>
<evidence type="ECO:0000256" key="1">
    <source>
        <dbReference type="SAM" id="MobiDB-lite"/>
    </source>
</evidence>